<dbReference type="EMBL" id="CP126218">
    <property type="protein sequence ID" value="WIA20320.1"/>
    <property type="molecule type" value="Genomic_DNA"/>
</dbReference>
<feature type="region of interest" description="Disordered" evidence="2">
    <location>
        <begin position="210"/>
        <end position="243"/>
    </location>
</feature>
<keyword evidence="4" id="KW-1185">Reference proteome</keyword>
<organism evidence="3 4">
    <name type="scientific">Tetradesmus obliquus</name>
    <name type="common">Green alga</name>
    <name type="synonym">Acutodesmus obliquus</name>
    <dbReference type="NCBI Taxonomy" id="3088"/>
    <lineage>
        <taxon>Eukaryota</taxon>
        <taxon>Viridiplantae</taxon>
        <taxon>Chlorophyta</taxon>
        <taxon>core chlorophytes</taxon>
        <taxon>Chlorophyceae</taxon>
        <taxon>CS clade</taxon>
        <taxon>Sphaeropleales</taxon>
        <taxon>Scenedesmaceae</taxon>
        <taxon>Tetradesmus</taxon>
    </lineage>
</organism>
<protein>
    <submittedName>
        <fullName evidence="3">Uncharacterized protein</fullName>
    </submittedName>
</protein>
<evidence type="ECO:0000313" key="4">
    <source>
        <dbReference type="Proteomes" id="UP001244341"/>
    </source>
</evidence>
<sequence>MLGDDYTPEESLRPKSCALSLDATLARENMSTTPEAIERKVVAKETEVERVKKQLEDAIGDRDRELLLRQELAALRQELAALQQVKVLLMQQQAAAAVKLAVVGPFSGDQVEELKARVTALETQLGEQGTDQPHDRMQLSDLLASKLRVCTFTEERVAAAIGATSSLLEQLLTRKVAALETLVQRSIDRTDSLMLLVTGKLASITDMLSAVPTPEEGPSGTHNKRNAQHGTPSRQESPAKQQCIGSRMDRANQLLKGHDRRTSTPSSSLGASPCSRDERPGGARRALDFANQAGPETDAMATGYGGPQEAAPLEGPLLRKEEFALGGPWHAACAKHLLSHKRDWVSYKAQKAVAATLTARERKTHPRHPDFKHRTNGDMAVWLDNRQGDGNVMRDIHIADTNNEIALAPEQGM</sequence>
<evidence type="ECO:0000256" key="1">
    <source>
        <dbReference type="SAM" id="Coils"/>
    </source>
</evidence>
<feature type="region of interest" description="Disordered" evidence="2">
    <location>
        <begin position="256"/>
        <end position="282"/>
    </location>
</feature>
<evidence type="ECO:0000313" key="3">
    <source>
        <dbReference type="EMBL" id="WIA20320.1"/>
    </source>
</evidence>
<accession>A0ABY8UG30</accession>
<proteinExistence type="predicted"/>
<gene>
    <name evidence="3" type="ORF">OEZ85_006152</name>
</gene>
<evidence type="ECO:0000256" key="2">
    <source>
        <dbReference type="SAM" id="MobiDB-lite"/>
    </source>
</evidence>
<dbReference type="Proteomes" id="UP001244341">
    <property type="component" value="Chromosome 11b"/>
</dbReference>
<name>A0ABY8UG30_TETOB</name>
<feature type="coiled-coil region" evidence="1">
    <location>
        <begin position="41"/>
        <end position="92"/>
    </location>
</feature>
<keyword evidence="1" id="KW-0175">Coiled coil</keyword>
<feature type="compositionally biased region" description="Polar residues" evidence="2">
    <location>
        <begin position="228"/>
        <end position="243"/>
    </location>
</feature>
<reference evidence="3 4" key="1">
    <citation type="submission" date="2023-05" db="EMBL/GenBank/DDBJ databases">
        <title>A 100% complete, gapless, phased diploid assembly of the Scenedesmus obliquus UTEX 3031 genome.</title>
        <authorList>
            <person name="Biondi T.C."/>
            <person name="Hanschen E.R."/>
            <person name="Kwon T."/>
            <person name="Eng W."/>
            <person name="Kruse C.P.S."/>
            <person name="Koehler S.I."/>
            <person name="Kunde Y."/>
            <person name="Gleasner C.D."/>
            <person name="You Mak K.T."/>
            <person name="Polle J."/>
            <person name="Hovde B.T."/>
            <person name="Starkenburg S.R."/>
        </authorList>
    </citation>
    <scope>NUCLEOTIDE SEQUENCE [LARGE SCALE GENOMIC DNA]</scope>
    <source>
        <strain evidence="3 4">DOE0152z</strain>
    </source>
</reference>